<dbReference type="CDD" id="cd00161">
    <property type="entry name" value="beta-trefoil_Ricin-like"/>
    <property type="match status" value="1"/>
</dbReference>
<sequence length="677" mass="72915">MKVNSLSIIIKSLILGMILVAAIAPSTHGHGDGVEGDLANMGMKKLEAGANPKAGLRSNRTHIRTRALVQGSPDRIGQWSGIINTPVVPIFATLLPNKKVLMWDSVGDAPTESFPDHNFTRAAVWNPNNNTFVRVDVSGFNIFCAGFAHLADGRLFVAGGNKDADLNGIRQTHIFDFKTNSWSRGPDMAYERWYPSVAALANGEHFVMGGGPNTHEVRQTNNLMRSLTNAVLAHSKEYPFIQTSIDGRVFYAGPQSFMGLLNTSGTGVWQFFGNRDNIRRSYGSYVMFDVGKFLVAGGDRPPTTSAVTIDLNSGAPSVSATSNAIYPRRQHNMTVLPDGTVLTTGGLSSSAALVDLNAGVYAAELWNPATGTWQELASAEVTRQYHSVALLLPDGRVMTGGGGICGTCQQVGYLRKDMEIFSPPYLFKPDGSGELATRPTIGIVPGAIAYNNSWTLQTPDAASIAKVSLIRLGAPTHSQDMDQRYIPLNFTRSNAQLQIVAPANANIAPPGYYMLFIVNSSGVPSVAKTIKVQSSTSFVSTAIAKHSNKCLDVPDGQIANGVSLQQLSCNGTKAQSFKFSSVSGVPNTYKIINTNSNKCVDVNGSSSNDGEAIVQQSCKNILSQQFRLEPVDNGYYQLIARHSDKCIDVDGISQSNEATIIQWPCHGGNNQQWKLNY</sequence>
<dbReference type="AlphaFoldDB" id="A0A2T1C425"/>
<dbReference type="Gene3D" id="2.130.10.80">
    <property type="entry name" value="Galactose oxidase/kelch, beta-propeller"/>
    <property type="match status" value="1"/>
</dbReference>
<feature type="signal peptide" evidence="1">
    <location>
        <begin position="1"/>
        <end position="21"/>
    </location>
</feature>
<dbReference type="Pfam" id="PF01344">
    <property type="entry name" value="Kelch_1"/>
    <property type="match status" value="1"/>
</dbReference>
<name>A0A2T1C425_9CYAN</name>
<reference evidence="3 4" key="1">
    <citation type="submission" date="2018-02" db="EMBL/GenBank/DDBJ databases">
        <authorList>
            <person name="Cohen D.B."/>
            <person name="Kent A.D."/>
        </authorList>
    </citation>
    <scope>NUCLEOTIDE SEQUENCE [LARGE SCALE GENOMIC DNA]</scope>
    <source>
        <strain evidence="3 4">CCAP 1448/3</strain>
    </source>
</reference>
<proteinExistence type="predicted"/>
<dbReference type="InterPro" id="IPR037293">
    <property type="entry name" value="Gal_Oxidase_central_sf"/>
</dbReference>
<evidence type="ECO:0000256" key="1">
    <source>
        <dbReference type="SAM" id="SignalP"/>
    </source>
</evidence>
<reference evidence="3 4" key="2">
    <citation type="submission" date="2018-03" db="EMBL/GenBank/DDBJ databases">
        <title>The ancient ancestry and fast evolution of plastids.</title>
        <authorList>
            <person name="Moore K.R."/>
            <person name="Magnabosco C."/>
            <person name="Momper L."/>
            <person name="Gold D.A."/>
            <person name="Bosak T."/>
            <person name="Fournier G.P."/>
        </authorList>
    </citation>
    <scope>NUCLEOTIDE SEQUENCE [LARGE SCALE GENOMIC DNA]</scope>
    <source>
        <strain evidence="3 4">CCAP 1448/3</strain>
    </source>
</reference>
<dbReference type="Proteomes" id="UP000238762">
    <property type="component" value="Unassembled WGS sequence"/>
</dbReference>
<protein>
    <submittedName>
        <fullName evidence="3">Galactose oxidase</fullName>
    </submittedName>
</protein>
<comment type="caution">
    <text evidence="3">The sequence shown here is derived from an EMBL/GenBank/DDBJ whole genome shotgun (WGS) entry which is preliminary data.</text>
</comment>
<keyword evidence="4" id="KW-1185">Reference proteome</keyword>
<keyword evidence="1" id="KW-0732">Signal</keyword>
<dbReference type="SMART" id="SM00612">
    <property type="entry name" value="Kelch"/>
    <property type="match status" value="2"/>
</dbReference>
<dbReference type="InterPro" id="IPR006652">
    <property type="entry name" value="Kelch_1"/>
</dbReference>
<dbReference type="InterPro" id="IPR035992">
    <property type="entry name" value="Ricin_B-like_lectins"/>
</dbReference>
<dbReference type="InterPro" id="IPR013783">
    <property type="entry name" value="Ig-like_fold"/>
</dbReference>
<dbReference type="PANTHER" id="PTHR32208">
    <property type="entry name" value="SECRETED PROTEIN-RELATED"/>
    <property type="match status" value="1"/>
</dbReference>
<dbReference type="SUPFAM" id="SSF50965">
    <property type="entry name" value="Galactose oxidase, central domain"/>
    <property type="match status" value="1"/>
</dbReference>
<dbReference type="Pfam" id="PF09118">
    <property type="entry name" value="GO-like_E_set"/>
    <property type="match status" value="1"/>
</dbReference>
<dbReference type="InterPro" id="IPR015202">
    <property type="entry name" value="GO-like_E_set"/>
</dbReference>
<accession>A0A2T1C425</accession>
<dbReference type="Gene3D" id="2.60.40.10">
    <property type="entry name" value="Immunoglobulins"/>
    <property type="match status" value="1"/>
</dbReference>
<dbReference type="SMART" id="SM00458">
    <property type="entry name" value="RICIN"/>
    <property type="match status" value="1"/>
</dbReference>
<dbReference type="CDD" id="cd02851">
    <property type="entry name" value="E_set_GO_C"/>
    <property type="match status" value="1"/>
</dbReference>
<dbReference type="SUPFAM" id="SSF50370">
    <property type="entry name" value="Ricin B-like lectins"/>
    <property type="match status" value="1"/>
</dbReference>
<dbReference type="PROSITE" id="PS50231">
    <property type="entry name" value="RICIN_B_LECTIN"/>
    <property type="match status" value="1"/>
</dbReference>
<dbReference type="EMBL" id="PVWJ01000042">
    <property type="protein sequence ID" value="PSB03032.1"/>
    <property type="molecule type" value="Genomic_DNA"/>
</dbReference>
<dbReference type="OrthoDB" id="8673369at2"/>
<dbReference type="PANTHER" id="PTHR32208:SF56">
    <property type="entry name" value="GALACTOSE OXIDASE-RELATED"/>
    <property type="match status" value="1"/>
</dbReference>
<evidence type="ECO:0000313" key="4">
    <source>
        <dbReference type="Proteomes" id="UP000238762"/>
    </source>
</evidence>
<dbReference type="Pfam" id="PF00652">
    <property type="entry name" value="Ricin_B_lectin"/>
    <property type="match status" value="1"/>
</dbReference>
<dbReference type="Gene3D" id="2.80.10.50">
    <property type="match status" value="3"/>
</dbReference>
<dbReference type="SUPFAM" id="SSF81296">
    <property type="entry name" value="E set domains"/>
    <property type="match status" value="1"/>
</dbReference>
<evidence type="ECO:0000313" key="3">
    <source>
        <dbReference type="EMBL" id="PSB03032.1"/>
    </source>
</evidence>
<feature type="chain" id="PRO_5015591537" evidence="1">
    <location>
        <begin position="22"/>
        <end position="677"/>
    </location>
</feature>
<dbReference type="InterPro" id="IPR000772">
    <property type="entry name" value="Ricin_B_lectin"/>
</dbReference>
<dbReference type="InterPro" id="IPR011043">
    <property type="entry name" value="Gal_Oxase/kelch_b-propeller"/>
</dbReference>
<evidence type="ECO:0000259" key="2">
    <source>
        <dbReference type="SMART" id="SM00458"/>
    </source>
</evidence>
<dbReference type="InterPro" id="IPR014756">
    <property type="entry name" value="Ig_E-set"/>
</dbReference>
<feature type="domain" description="Ricin B lectin" evidence="2">
    <location>
        <begin position="536"/>
        <end position="676"/>
    </location>
</feature>
<organism evidence="3 4">
    <name type="scientific">Merismopedia glauca CCAP 1448/3</name>
    <dbReference type="NCBI Taxonomy" id="1296344"/>
    <lineage>
        <taxon>Bacteria</taxon>
        <taxon>Bacillati</taxon>
        <taxon>Cyanobacteriota</taxon>
        <taxon>Cyanophyceae</taxon>
        <taxon>Synechococcales</taxon>
        <taxon>Merismopediaceae</taxon>
        <taxon>Merismopedia</taxon>
    </lineage>
</organism>
<gene>
    <name evidence="3" type="ORF">C7B64_10220</name>
</gene>